<dbReference type="HOGENOM" id="CLU_1151967_0_0_1"/>
<feature type="transmembrane region" description="Helical" evidence="2">
    <location>
        <begin position="127"/>
        <end position="150"/>
    </location>
</feature>
<dbReference type="RefSeq" id="XP_003845473.1">
    <property type="nucleotide sequence ID" value="XM_003845425.1"/>
</dbReference>
<feature type="compositionally biased region" description="Polar residues" evidence="1">
    <location>
        <begin position="82"/>
        <end position="91"/>
    </location>
</feature>
<reference evidence="4" key="1">
    <citation type="journal article" date="2011" name="Nat. Commun.">
        <title>Effector diversification within compartments of the Leptosphaeria maculans genome affected by Repeat-Induced Point mutations.</title>
        <authorList>
            <person name="Rouxel T."/>
            <person name="Grandaubert J."/>
            <person name="Hane J.K."/>
            <person name="Hoede C."/>
            <person name="van de Wouw A.P."/>
            <person name="Couloux A."/>
            <person name="Dominguez V."/>
            <person name="Anthouard V."/>
            <person name="Bally P."/>
            <person name="Bourras S."/>
            <person name="Cozijnsen A.J."/>
            <person name="Ciuffetti L.M."/>
            <person name="Degrave A."/>
            <person name="Dilmaghani A."/>
            <person name="Duret L."/>
            <person name="Fudal I."/>
            <person name="Goodwin S.B."/>
            <person name="Gout L."/>
            <person name="Glaser N."/>
            <person name="Linglin J."/>
            <person name="Kema G.H.J."/>
            <person name="Lapalu N."/>
            <person name="Lawrence C.B."/>
            <person name="May K."/>
            <person name="Meyer M."/>
            <person name="Ollivier B."/>
            <person name="Poulain J."/>
            <person name="Schoch C.L."/>
            <person name="Simon A."/>
            <person name="Spatafora J.W."/>
            <person name="Stachowiak A."/>
            <person name="Turgeon B.G."/>
            <person name="Tyler B.M."/>
            <person name="Vincent D."/>
            <person name="Weissenbach J."/>
            <person name="Amselem J."/>
            <person name="Quesneville H."/>
            <person name="Oliver R.P."/>
            <person name="Wincker P."/>
            <person name="Balesdent M.-H."/>
            <person name="Howlett B.J."/>
        </authorList>
    </citation>
    <scope>NUCLEOTIDE SEQUENCE [LARGE SCALE GENOMIC DNA]</scope>
    <source>
        <strain evidence="4">JN3 / isolate v23.1.3 / race Av1-4-5-6-7-8</strain>
    </source>
</reference>
<dbReference type="STRING" id="985895.E5AFK5"/>
<accession>E5AFK5</accession>
<dbReference type="InParanoid" id="E5AFK5"/>
<keyword evidence="2" id="KW-1133">Transmembrane helix</keyword>
<dbReference type="PANTHER" id="PTHR16861">
    <property type="entry name" value="GLYCOPROTEIN 38"/>
    <property type="match status" value="1"/>
</dbReference>
<dbReference type="AlphaFoldDB" id="E5AFK5"/>
<evidence type="ECO:0000313" key="3">
    <source>
        <dbReference type="EMBL" id="CBY01994.1"/>
    </source>
</evidence>
<evidence type="ECO:0000313" key="4">
    <source>
        <dbReference type="Proteomes" id="UP000002668"/>
    </source>
</evidence>
<gene>
    <name evidence="3" type="ORF">LEMA_P007810.1</name>
</gene>
<dbReference type="PANTHER" id="PTHR16861:SF4">
    <property type="entry name" value="SH3 DOMAIN PROTEIN (AFU_ORTHOLOGUE AFUA_1G13610)"/>
    <property type="match status" value="1"/>
</dbReference>
<sequence>MASPVSSIPVPSAPVPTQPDDDDNNNNNNNGGNDDDDDDQTPAPPAPTPGPTNPPPPAQPAPTTLATTASPPPPGTNSAGTLPSSPVTSLADSRPSGDAQNPVAPGNDTLVAGNEPTNGDDGLSSGATAGIAVGVVLAVLLMLLAAWFFIRRKRSRARQVKAALASTARAHTPDEESAKKAEIYAYRTQDPAELGGDPAMGHDPRRPSELASPVVPVEVTGDRQFAAELQGSEVPKRTEER</sequence>
<dbReference type="GeneID" id="13286064"/>
<dbReference type="OrthoDB" id="3694586at2759"/>
<proteinExistence type="predicted"/>
<dbReference type="OMA" id="DRDEFGF"/>
<name>E5AFK5_LEPMJ</name>
<feature type="compositionally biased region" description="Low complexity" evidence="1">
    <location>
        <begin position="1"/>
        <end position="10"/>
    </location>
</feature>
<protein>
    <submittedName>
        <fullName evidence="3">Predicted protein</fullName>
    </submittedName>
</protein>
<dbReference type="VEuPathDB" id="FungiDB:LEMA_P007810.1"/>
<dbReference type="EMBL" id="FP929139">
    <property type="protein sequence ID" value="CBY01994.1"/>
    <property type="molecule type" value="Genomic_DNA"/>
</dbReference>
<keyword evidence="4" id="KW-1185">Reference proteome</keyword>
<keyword evidence="2" id="KW-0812">Transmembrane</keyword>
<evidence type="ECO:0000256" key="2">
    <source>
        <dbReference type="SAM" id="Phobius"/>
    </source>
</evidence>
<feature type="region of interest" description="Disordered" evidence="1">
    <location>
        <begin position="186"/>
        <end position="217"/>
    </location>
</feature>
<feature type="region of interest" description="Disordered" evidence="1">
    <location>
        <begin position="1"/>
        <end position="121"/>
    </location>
</feature>
<dbReference type="Proteomes" id="UP000002668">
    <property type="component" value="Genome"/>
</dbReference>
<keyword evidence="2" id="KW-0472">Membrane</keyword>
<organism evidence="3 4">
    <name type="scientific">Leptosphaeria maculans (strain JN3 / isolate v23.1.3 / race Av1-4-5-6-7-8)</name>
    <name type="common">Blackleg fungus</name>
    <name type="synonym">Phoma lingam</name>
    <dbReference type="NCBI Taxonomy" id="985895"/>
    <lineage>
        <taxon>Eukaryota</taxon>
        <taxon>Fungi</taxon>
        <taxon>Dikarya</taxon>
        <taxon>Ascomycota</taxon>
        <taxon>Pezizomycotina</taxon>
        <taxon>Dothideomycetes</taxon>
        <taxon>Pleosporomycetidae</taxon>
        <taxon>Pleosporales</taxon>
        <taxon>Pleosporineae</taxon>
        <taxon>Leptosphaeriaceae</taxon>
        <taxon>Plenodomus</taxon>
        <taxon>Plenodomus lingam/Leptosphaeria maculans species complex</taxon>
    </lineage>
</organism>
<evidence type="ECO:0000256" key="1">
    <source>
        <dbReference type="SAM" id="MobiDB-lite"/>
    </source>
</evidence>
<feature type="compositionally biased region" description="Pro residues" evidence="1">
    <location>
        <begin position="42"/>
        <end position="60"/>
    </location>
</feature>